<dbReference type="Proteomes" id="UP001596002">
    <property type="component" value="Unassembled WGS sequence"/>
</dbReference>
<gene>
    <name evidence="1" type="ORF">ACFO8Q_09865</name>
</gene>
<accession>A0ABV9PZI5</accession>
<name>A0ABV9PZI5_9BACL</name>
<sequence length="52" mass="5737">MEFKFDMNALDEVSYNEVKAIDMEGTLGATEGASSVGSTLPFFPFFWFTCSA</sequence>
<dbReference type="RefSeq" id="WP_380025589.1">
    <property type="nucleotide sequence ID" value="NZ_JBHSHC010000081.1"/>
</dbReference>
<organism evidence="1 2">
    <name type="scientific">Effusibacillus consociatus</name>
    <dbReference type="NCBI Taxonomy" id="1117041"/>
    <lineage>
        <taxon>Bacteria</taxon>
        <taxon>Bacillati</taxon>
        <taxon>Bacillota</taxon>
        <taxon>Bacilli</taxon>
        <taxon>Bacillales</taxon>
        <taxon>Alicyclobacillaceae</taxon>
        <taxon>Effusibacillus</taxon>
    </lineage>
</organism>
<protein>
    <recommendedName>
        <fullName evidence="3">Thiocillin family RiPP</fullName>
    </recommendedName>
</protein>
<proteinExistence type="predicted"/>
<evidence type="ECO:0000313" key="2">
    <source>
        <dbReference type="Proteomes" id="UP001596002"/>
    </source>
</evidence>
<reference evidence="2" key="1">
    <citation type="journal article" date="2019" name="Int. J. Syst. Evol. Microbiol.">
        <title>The Global Catalogue of Microorganisms (GCM) 10K type strain sequencing project: providing services to taxonomists for standard genome sequencing and annotation.</title>
        <authorList>
            <consortium name="The Broad Institute Genomics Platform"/>
            <consortium name="The Broad Institute Genome Sequencing Center for Infectious Disease"/>
            <person name="Wu L."/>
            <person name="Ma J."/>
        </authorList>
    </citation>
    <scope>NUCLEOTIDE SEQUENCE [LARGE SCALE GENOMIC DNA]</scope>
    <source>
        <strain evidence="2">WYCCWR 12678</strain>
    </source>
</reference>
<keyword evidence="2" id="KW-1185">Reference proteome</keyword>
<evidence type="ECO:0008006" key="3">
    <source>
        <dbReference type="Google" id="ProtNLM"/>
    </source>
</evidence>
<dbReference type="EMBL" id="JBHSHC010000081">
    <property type="protein sequence ID" value="MFC4767666.1"/>
    <property type="molecule type" value="Genomic_DNA"/>
</dbReference>
<comment type="caution">
    <text evidence="1">The sequence shown here is derived from an EMBL/GenBank/DDBJ whole genome shotgun (WGS) entry which is preliminary data.</text>
</comment>
<evidence type="ECO:0000313" key="1">
    <source>
        <dbReference type="EMBL" id="MFC4767666.1"/>
    </source>
</evidence>